<dbReference type="PANTHER" id="PTHR43806">
    <property type="entry name" value="PEPTIDASE S8"/>
    <property type="match status" value="1"/>
</dbReference>
<dbReference type="AlphaFoldDB" id="A0A1Y6CKI9"/>
<evidence type="ECO:0000256" key="1">
    <source>
        <dbReference type="ARBA" id="ARBA00011073"/>
    </source>
</evidence>
<evidence type="ECO:0000313" key="11">
    <source>
        <dbReference type="EMBL" id="SMF71787.1"/>
    </source>
</evidence>
<feature type="active site" description="Charge relay system" evidence="5 6">
    <location>
        <position position="160"/>
    </location>
</feature>
<keyword evidence="2 6" id="KW-0645">Protease</keyword>
<dbReference type="InterPro" id="IPR023828">
    <property type="entry name" value="Peptidase_S8_Ser-AS"/>
</dbReference>
<dbReference type="InterPro" id="IPR022398">
    <property type="entry name" value="Peptidase_S8_His-AS"/>
</dbReference>
<reference evidence="12" key="1">
    <citation type="submission" date="2017-04" db="EMBL/GenBank/DDBJ databases">
        <authorList>
            <person name="Varghese N."/>
            <person name="Submissions S."/>
        </authorList>
    </citation>
    <scope>NUCLEOTIDE SEQUENCE [LARGE SCALE GENOMIC DNA]</scope>
    <source>
        <strain evidence="12">RKEM611</strain>
    </source>
</reference>
<dbReference type="InterPro" id="IPR034204">
    <property type="entry name" value="PfSUB1-like_cat_dom"/>
</dbReference>
<dbReference type="InterPro" id="IPR023827">
    <property type="entry name" value="Peptidase_S8_Asp-AS"/>
</dbReference>
<name>A0A1Y6CKI9_9BACT</name>
<protein>
    <submittedName>
        <fullName evidence="11">Subtilase family protein</fullName>
    </submittedName>
</protein>
<dbReference type="PROSITE" id="PS00137">
    <property type="entry name" value="SUBTILASE_HIS"/>
    <property type="match status" value="1"/>
</dbReference>
<sequence>MRYLFVLAWGVLGLCLSAQGQTQKSYNLDHQHVPGQLLVKFKSGVPDELKDKILKTLPKPSGLRTLSQETTAVLDFSVVRSVAGLKEIAKALDAMPEVEIVEANVVYQLYETLPNDPEFAKLYGLRNLGEDGQKTSKDIGASLAWDSNTGSKDVLVGIIDTGIDYNHPDLKDNIWTNPGETGLDEEGNDKSSNGLDDDGNGFVDDWRGWDFYNNDNDPLDGNSHGTHCAGTIGAKGNNDIGVVGVNWDVSLVGLKVFSDSGSTTTDALAAAISYATSLGVDLTSNSWGGGAASDIIREAIEGANEAGILFVAAAGNSSSDNDARPHFPSSYEIDNIIAVASTDSDDQLSSFSSYGATSVDVAAPGTDIYSTVPGGNYGYKSGTSMATPHVAGLAALVKAQFPDLSHSQIRDRILATATVLPSLSGRVKFGRINALSALELDEIDPSIPDSLALANAGLKSIDVTWQASGDDGLEGEASRYEVRISDQMIDEENWSSATKFEFSDIQSMDGMVSGTISKLDFNQKGFLALRAFDNVGNASGVSESLAFSVREADIIINNEGSLDLFANIDAPWGVALENENSYITDSPEGGYSNSIDISLVSSSVTVTSQDMLLAFDTKYDLETRYDYGYLEIKVDDGEWTELKSYNGNSEWSTEYFELRSLLDNAQSFAFRFRLKTDGSVTRDGWSIDNIKIMVPMTM</sequence>
<evidence type="ECO:0000256" key="2">
    <source>
        <dbReference type="ARBA" id="ARBA00022670"/>
    </source>
</evidence>
<dbReference type="RefSeq" id="WP_132324183.1">
    <property type="nucleotide sequence ID" value="NZ_FWZT01000026.1"/>
</dbReference>
<proteinExistence type="inferred from homology"/>
<evidence type="ECO:0000256" key="5">
    <source>
        <dbReference type="PIRSR" id="PIRSR615500-1"/>
    </source>
</evidence>
<evidence type="ECO:0000256" key="4">
    <source>
        <dbReference type="ARBA" id="ARBA00022825"/>
    </source>
</evidence>
<evidence type="ECO:0000256" key="9">
    <source>
        <dbReference type="SAM" id="SignalP"/>
    </source>
</evidence>
<evidence type="ECO:0000256" key="8">
    <source>
        <dbReference type="SAM" id="MobiDB-lite"/>
    </source>
</evidence>
<feature type="active site" description="Charge relay system" evidence="5 6">
    <location>
        <position position="224"/>
    </location>
</feature>
<feature type="region of interest" description="Disordered" evidence="8">
    <location>
        <begin position="176"/>
        <end position="199"/>
    </location>
</feature>
<dbReference type="InterPro" id="IPR015500">
    <property type="entry name" value="Peptidase_S8_subtilisin-rel"/>
</dbReference>
<dbReference type="InterPro" id="IPR050131">
    <property type="entry name" value="Peptidase_S8_subtilisin-like"/>
</dbReference>
<dbReference type="EMBL" id="FWZT01000026">
    <property type="protein sequence ID" value="SMF71787.1"/>
    <property type="molecule type" value="Genomic_DNA"/>
</dbReference>
<organism evidence="11 12">
    <name type="scientific">Pseudobacteriovorax antillogorgiicola</name>
    <dbReference type="NCBI Taxonomy" id="1513793"/>
    <lineage>
        <taxon>Bacteria</taxon>
        <taxon>Pseudomonadati</taxon>
        <taxon>Bdellovibrionota</taxon>
        <taxon>Oligoflexia</taxon>
        <taxon>Oligoflexales</taxon>
        <taxon>Pseudobacteriovoracaceae</taxon>
        <taxon>Pseudobacteriovorax</taxon>
    </lineage>
</organism>
<dbReference type="PANTHER" id="PTHR43806:SF11">
    <property type="entry name" value="CEREVISIN-RELATED"/>
    <property type="match status" value="1"/>
</dbReference>
<keyword evidence="12" id="KW-1185">Reference proteome</keyword>
<feature type="chain" id="PRO_5010994487" evidence="9">
    <location>
        <begin position="21"/>
        <end position="698"/>
    </location>
</feature>
<feature type="active site" description="Charge relay system" evidence="5 6">
    <location>
        <position position="384"/>
    </location>
</feature>
<evidence type="ECO:0000256" key="6">
    <source>
        <dbReference type="PROSITE-ProRule" id="PRU01240"/>
    </source>
</evidence>
<dbReference type="GO" id="GO:0006508">
    <property type="term" value="P:proteolysis"/>
    <property type="evidence" value="ECO:0007669"/>
    <property type="project" value="UniProtKB-KW"/>
</dbReference>
<accession>A0A1Y6CKI9</accession>
<dbReference type="Pfam" id="PF00082">
    <property type="entry name" value="Peptidase_S8"/>
    <property type="match status" value="1"/>
</dbReference>
<gene>
    <name evidence="11" type="ORF">SAMN06296036_12687</name>
</gene>
<dbReference type="PROSITE" id="PS51892">
    <property type="entry name" value="SUBTILASE"/>
    <property type="match status" value="1"/>
</dbReference>
<evidence type="ECO:0000256" key="7">
    <source>
        <dbReference type="RuleBase" id="RU003355"/>
    </source>
</evidence>
<comment type="similarity">
    <text evidence="1 6 7">Belongs to the peptidase S8 family.</text>
</comment>
<dbReference type="Gene3D" id="2.60.40.10">
    <property type="entry name" value="Immunoglobulins"/>
    <property type="match status" value="1"/>
</dbReference>
<dbReference type="Gene3D" id="3.40.50.200">
    <property type="entry name" value="Peptidase S8/S53 domain"/>
    <property type="match status" value="1"/>
</dbReference>
<keyword evidence="9" id="KW-0732">Signal</keyword>
<dbReference type="OrthoDB" id="5288680at2"/>
<dbReference type="InterPro" id="IPR013783">
    <property type="entry name" value="Ig-like_fold"/>
</dbReference>
<feature type="signal peptide" evidence="9">
    <location>
        <begin position="1"/>
        <end position="20"/>
    </location>
</feature>
<dbReference type="CDD" id="cd07473">
    <property type="entry name" value="Peptidases_S8_Subtilisin_like"/>
    <property type="match status" value="1"/>
</dbReference>
<dbReference type="PROSITE" id="PS00136">
    <property type="entry name" value="SUBTILASE_ASP"/>
    <property type="match status" value="1"/>
</dbReference>
<keyword evidence="3 6" id="KW-0378">Hydrolase</keyword>
<dbReference type="GO" id="GO:0004252">
    <property type="term" value="F:serine-type endopeptidase activity"/>
    <property type="evidence" value="ECO:0007669"/>
    <property type="project" value="UniProtKB-UniRule"/>
</dbReference>
<dbReference type="PROSITE" id="PS00138">
    <property type="entry name" value="SUBTILASE_SER"/>
    <property type="match status" value="1"/>
</dbReference>
<dbReference type="STRING" id="1513793.SAMN06296036_12687"/>
<feature type="domain" description="Peptidase S8/S53" evidence="10">
    <location>
        <begin position="152"/>
        <end position="419"/>
    </location>
</feature>
<dbReference type="InterPro" id="IPR036852">
    <property type="entry name" value="Peptidase_S8/S53_dom_sf"/>
</dbReference>
<keyword evidence="4 6" id="KW-0720">Serine protease</keyword>
<evidence type="ECO:0000259" key="10">
    <source>
        <dbReference type="Pfam" id="PF00082"/>
    </source>
</evidence>
<dbReference type="Gene3D" id="2.60.120.260">
    <property type="entry name" value="Galactose-binding domain-like"/>
    <property type="match status" value="1"/>
</dbReference>
<dbReference type="SUPFAM" id="SSF52743">
    <property type="entry name" value="Subtilisin-like"/>
    <property type="match status" value="1"/>
</dbReference>
<evidence type="ECO:0000313" key="12">
    <source>
        <dbReference type="Proteomes" id="UP000192907"/>
    </source>
</evidence>
<dbReference type="InterPro" id="IPR000209">
    <property type="entry name" value="Peptidase_S8/S53_dom"/>
</dbReference>
<dbReference type="Proteomes" id="UP000192907">
    <property type="component" value="Unassembled WGS sequence"/>
</dbReference>
<dbReference type="PRINTS" id="PR00723">
    <property type="entry name" value="SUBTILISIN"/>
</dbReference>
<evidence type="ECO:0000256" key="3">
    <source>
        <dbReference type="ARBA" id="ARBA00022801"/>
    </source>
</evidence>